<evidence type="ECO:0000256" key="1">
    <source>
        <dbReference type="SAM" id="MobiDB-lite"/>
    </source>
</evidence>
<feature type="region of interest" description="Disordered" evidence="1">
    <location>
        <begin position="314"/>
        <end position="334"/>
    </location>
</feature>
<evidence type="ECO:0000313" key="3">
    <source>
        <dbReference type="Proteomes" id="UP000274843"/>
    </source>
</evidence>
<dbReference type="GeneID" id="301842443"/>
<evidence type="ECO:0000313" key="2">
    <source>
        <dbReference type="EMBL" id="ROS38695.1"/>
    </source>
</evidence>
<dbReference type="AlphaFoldDB" id="A0A3N2GRY8"/>
<name>A0A3N2GRY8_9PSEU</name>
<protein>
    <submittedName>
        <fullName evidence="2">Uncharacterized protein</fullName>
    </submittedName>
</protein>
<dbReference type="EMBL" id="RKHY01000001">
    <property type="protein sequence ID" value="ROS38695.1"/>
    <property type="molecule type" value="Genomic_DNA"/>
</dbReference>
<reference evidence="2 3" key="1">
    <citation type="submission" date="2018-11" db="EMBL/GenBank/DDBJ databases">
        <title>Sequencing the genomes of 1000 actinobacteria strains.</title>
        <authorList>
            <person name="Klenk H.-P."/>
        </authorList>
    </citation>
    <scope>NUCLEOTIDE SEQUENCE [LARGE SCALE GENOMIC DNA]</scope>
    <source>
        <strain evidence="2 3">DSM 44348</strain>
    </source>
</reference>
<dbReference type="RefSeq" id="WP_123683001.1">
    <property type="nucleotide sequence ID" value="NZ_RKHY01000001.1"/>
</dbReference>
<comment type="caution">
    <text evidence="2">The sequence shown here is derived from an EMBL/GenBank/DDBJ whole genome shotgun (WGS) entry which is preliminary data.</text>
</comment>
<accession>A0A3N2GRY8</accession>
<proteinExistence type="predicted"/>
<gene>
    <name evidence="2" type="ORF">EDD35_0980</name>
</gene>
<dbReference type="Proteomes" id="UP000274843">
    <property type="component" value="Unassembled WGS sequence"/>
</dbReference>
<keyword evidence="3" id="KW-1185">Reference proteome</keyword>
<sequence>MGAYEEYREQLFAEFLRLAGVIEDCAKILLQQSPPPVIEGVGTQTEEYVRNLSIDAAKKKDVVWEAYSLLGELHGYQGGAAGAADEARRELAAANVTVDDVDEKFTTATGNLAEWTGSAARAVTSRLNDLKAFVGNQSAYAAYLDKVFEQYALLVRTGEDNAEKFAANITKALADAQKDRTTAKVEFALNMFYGTAGLISAAKSGDVVSGVENVAKVVGEIKQLTKTWEETDPQRIMAQFRADVREARNNLAEAGDRLANHFTAMLEDMTKENGRVFFKDPKLGLDVTSPNFKPAQFRLKEAANWDEFARAVEKLPKDPPAPARGPIAQRLETG</sequence>
<organism evidence="2 3">
    <name type="scientific">Amycolatopsis thermoflava</name>
    <dbReference type="NCBI Taxonomy" id="84480"/>
    <lineage>
        <taxon>Bacteria</taxon>
        <taxon>Bacillati</taxon>
        <taxon>Actinomycetota</taxon>
        <taxon>Actinomycetes</taxon>
        <taxon>Pseudonocardiales</taxon>
        <taxon>Pseudonocardiaceae</taxon>
        <taxon>Amycolatopsis</taxon>
        <taxon>Amycolatopsis methanolica group</taxon>
    </lineage>
</organism>